<sequence>MAHLDPQTRIADLDEVALLEHLFPHLPVNDLIITPPGDDAAVMAAPDGAYVITSDMMIGEADWLSQWSSAYEVGQRLAAQNLADIAAMGAYPSGVVLSFAFPPQTTLAWVDELYRGISERCAQAGAAIIGGDLSGGKQIILNATVTGDLRGETAVTRSGARPGDLICLAGTLGRSGAGLDLCHAGYAHQEARNQLPEGTRAVVEVCVSIFKAARPPLEAGPAAARAGAHAMLDVSDGLGKDLRRILRASSQSSGQTLAARLETKALTPFVNFLAPAGELIGVDPWQWVMAGGEDHPLLAVFSDSAKVPEDFRPIGRIIEAEAQLADSKPAIYLDDQLYEGVGGWDHYGESEKVHSMTRSCE</sequence>
<dbReference type="GO" id="GO:0005524">
    <property type="term" value="F:ATP binding"/>
    <property type="evidence" value="ECO:0007669"/>
    <property type="project" value="UniProtKB-UniRule"/>
</dbReference>
<dbReference type="OrthoDB" id="9802811at2"/>
<dbReference type="SUPFAM" id="SSF56042">
    <property type="entry name" value="PurM C-terminal domain-like"/>
    <property type="match status" value="1"/>
</dbReference>
<dbReference type="GO" id="GO:0009228">
    <property type="term" value="P:thiamine biosynthetic process"/>
    <property type="evidence" value="ECO:0007669"/>
    <property type="project" value="UniProtKB-KW"/>
</dbReference>
<dbReference type="CDD" id="cd02194">
    <property type="entry name" value="ThiL"/>
    <property type="match status" value="1"/>
</dbReference>
<feature type="binding site" evidence="1">
    <location>
        <position position="157"/>
    </location>
    <ligand>
        <name>ATP</name>
        <dbReference type="ChEBI" id="CHEBI:30616"/>
    </ligand>
</feature>
<dbReference type="NCBIfam" id="TIGR01379">
    <property type="entry name" value="thiL"/>
    <property type="match status" value="1"/>
</dbReference>
<dbReference type="GO" id="GO:0009030">
    <property type="term" value="F:thiamine-phosphate kinase activity"/>
    <property type="evidence" value="ECO:0007669"/>
    <property type="project" value="UniProtKB-UniRule"/>
</dbReference>
<feature type="binding site" evidence="1">
    <location>
        <position position="235"/>
    </location>
    <ligand>
        <name>ATP</name>
        <dbReference type="ChEBI" id="CHEBI:30616"/>
    </ligand>
</feature>
<dbReference type="Pfam" id="PF00586">
    <property type="entry name" value="AIRS"/>
    <property type="match status" value="1"/>
</dbReference>
<evidence type="ECO:0000256" key="1">
    <source>
        <dbReference type="HAMAP-Rule" id="MF_02128"/>
    </source>
</evidence>
<keyword evidence="1" id="KW-0784">Thiamine biosynthesis</keyword>
<dbReference type="SUPFAM" id="SSF55326">
    <property type="entry name" value="PurM N-terminal domain-like"/>
    <property type="match status" value="1"/>
</dbReference>
<dbReference type="GO" id="GO:0000287">
    <property type="term" value="F:magnesium ion binding"/>
    <property type="evidence" value="ECO:0007669"/>
    <property type="project" value="UniProtKB-UniRule"/>
</dbReference>
<dbReference type="Gene3D" id="3.30.1330.10">
    <property type="entry name" value="PurM-like, N-terminal domain"/>
    <property type="match status" value="1"/>
</dbReference>
<feature type="domain" description="PurM-like N-terminal" evidence="2">
    <location>
        <begin position="37"/>
        <end position="147"/>
    </location>
</feature>
<organism evidence="3 4">
    <name type="scientific">Boudabousia liubingyangii</name>
    <dbReference type="NCBI Taxonomy" id="1921764"/>
    <lineage>
        <taxon>Bacteria</taxon>
        <taxon>Bacillati</taxon>
        <taxon>Actinomycetota</taxon>
        <taxon>Actinomycetes</taxon>
        <taxon>Actinomycetales</taxon>
        <taxon>Actinomycetaceae</taxon>
        <taxon>Boudabousia</taxon>
    </lineage>
</organism>
<comment type="catalytic activity">
    <reaction evidence="1">
        <text>thiamine phosphate + ATP = thiamine diphosphate + ADP</text>
        <dbReference type="Rhea" id="RHEA:15913"/>
        <dbReference type="ChEBI" id="CHEBI:30616"/>
        <dbReference type="ChEBI" id="CHEBI:37575"/>
        <dbReference type="ChEBI" id="CHEBI:58937"/>
        <dbReference type="ChEBI" id="CHEBI:456216"/>
        <dbReference type="EC" id="2.7.4.16"/>
    </reaction>
</comment>
<dbReference type="InterPro" id="IPR006283">
    <property type="entry name" value="ThiL-like"/>
</dbReference>
<proteinExistence type="inferred from homology"/>
<dbReference type="EMBL" id="MQSV01000002">
    <property type="protein sequence ID" value="OKL48986.1"/>
    <property type="molecule type" value="Genomic_DNA"/>
</dbReference>
<feature type="binding site" evidence="1">
    <location>
        <position position="84"/>
    </location>
    <ligand>
        <name>Mg(2+)</name>
        <dbReference type="ChEBI" id="CHEBI:18420"/>
        <label>2</label>
    </ligand>
</feature>
<dbReference type="STRING" id="1921764.BSR28_03450"/>
<dbReference type="PANTHER" id="PTHR30270">
    <property type="entry name" value="THIAMINE-MONOPHOSPHATE KINASE"/>
    <property type="match status" value="1"/>
</dbReference>
<dbReference type="Gene3D" id="3.90.650.10">
    <property type="entry name" value="PurM-like C-terminal domain"/>
    <property type="match status" value="1"/>
</dbReference>
<accession>A0A1Q5PN85</accession>
<keyword evidence="1" id="KW-0067">ATP-binding</keyword>
<feature type="binding site" evidence="1">
    <location>
        <position position="54"/>
    </location>
    <ligand>
        <name>Mg(2+)</name>
        <dbReference type="ChEBI" id="CHEBI:18420"/>
        <label>1</label>
    </ligand>
</feature>
<gene>
    <name evidence="1" type="primary">thiL</name>
    <name evidence="3" type="ORF">BSR29_03880</name>
</gene>
<comment type="miscellaneous">
    <text evidence="1">Reaction mechanism of ThiL seems to utilize a direct, inline transfer of the gamma-phosphate of ATP to TMP rather than a phosphorylated enzyme intermediate.</text>
</comment>
<dbReference type="EC" id="2.7.4.16" evidence="1"/>
<feature type="binding site" evidence="1">
    <location>
        <position position="55"/>
    </location>
    <ligand>
        <name>Mg(2+)</name>
        <dbReference type="ChEBI" id="CHEBI:18420"/>
        <label>2</label>
    </ligand>
</feature>
<comment type="pathway">
    <text evidence="1">Cofactor biosynthesis; thiamine diphosphate biosynthesis; thiamine diphosphate from thiamine phosphate: step 1/1.</text>
</comment>
<protein>
    <recommendedName>
        <fullName evidence="1">Thiamine-monophosphate kinase</fullName>
        <shortName evidence="1">TMP kinase</shortName>
        <shortName evidence="1">Thiamine-phosphate kinase</shortName>
        <ecNumber evidence="1">2.7.4.16</ecNumber>
    </recommendedName>
</protein>
<feature type="binding site" evidence="1">
    <location>
        <position position="236"/>
    </location>
    <ligand>
        <name>Mg(2+)</name>
        <dbReference type="ChEBI" id="CHEBI:18420"/>
        <label>5</label>
    </ligand>
</feature>
<evidence type="ECO:0000313" key="3">
    <source>
        <dbReference type="EMBL" id="OKL48986.1"/>
    </source>
</evidence>
<dbReference type="InterPro" id="IPR036921">
    <property type="entry name" value="PurM-like_N_sf"/>
</dbReference>
<keyword evidence="4" id="KW-1185">Reference proteome</keyword>
<name>A0A1Q5PN85_9ACTO</name>
<keyword evidence="1" id="KW-0460">Magnesium</keyword>
<feature type="binding site" evidence="1">
    <location>
        <position position="39"/>
    </location>
    <ligand>
        <name>Mg(2+)</name>
        <dbReference type="ChEBI" id="CHEBI:18420"/>
        <label>3</label>
    </ligand>
</feature>
<keyword evidence="1" id="KW-0808">Transferase</keyword>
<comment type="function">
    <text evidence="1">Catalyzes the ATP-dependent phosphorylation of thiamine-monophosphate (TMP) to form thiamine-pyrophosphate (TPP), the active form of vitamin B1.</text>
</comment>
<comment type="similarity">
    <text evidence="1">Belongs to the thiamine-monophosphate kinase family.</text>
</comment>
<dbReference type="InterPro" id="IPR016188">
    <property type="entry name" value="PurM-like_N"/>
</dbReference>
<feature type="binding site" evidence="1">
    <location>
        <position position="114"/>
    </location>
    <ligand>
        <name>ATP</name>
        <dbReference type="ChEBI" id="CHEBI:30616"/>
    </ligand>
</feature>
<keyword evidence="1" id="KW-0547">Nucleotide-binding</keyword>
<feature type="binding site" evidence="1">
    <location>
        <position position="344"/>
    </location>
    <ligand>
        <name>substrate</name>
    </ligand>
</feature>
<keyword evidence="1 3" id="KW-0418">Kinase</keyword>
<feature type="binding site" evidence="1">
    <location>
        <position position="62"/>
    </location>
    <ligand>
        <name>substrate</name>
    </ligand>
</feature>
<dbReference type="UniPathway" id="UPA00060">
    <property type="reaction ID" value="UER00142"/>
</dbReference>
<reference evidence="3 4" key="1">
    <citation type="submission" date="2016-11" db="EMBL/GenBank/DDBJ databases">
        <title>Actinomyces gypaetusis sp. nov. isolated from the vulture Gypaetus barbatus in Qinghai Tibet Plateau China.</title>
        <authorList>
            <person name="Meng X."/>
        </authorList>
    </citation>
    <scope>NUCLEOTIDE SEQUENCE [LARGE SCALE GENOMIC DNA]</scope>
    <source>
        <strain evidence="3 4">VUL4_2</strain>
    </source>
</reference>
<dbReference type="RefSeq" id="WP_073708974.1">
    <property type="nucleotide sequence ID" value="NZ_MQSV01000002.1"/>
</dbReference>
<feature type="binding site" evidence="1">
    <location>
        <position position="293"/>
    </location>
    <ligand>
        <name>substrate</name>
    </ligand>
</feature>
<dbReference type="InterPro" id="IPR036676">
    <property type="entry name" value="PurM-like_C_sf"/>
</dbReference>
<dbReference type="GO" id="GO:0009229">
    <property type="term" value="P:thiamine diphosphate biosynthetic process"/>
    <property type="evidence" value="ECO:0007669"/>
    <property type="project" value="UniProtKB-UniRule"/>
</dbReference>
<dbReference type="Proteomes" id="UP000186785">
    <property type="component" value="Unassembled WGS sequence"/>
</dbReference>
<feature type="binding site" evidence="1">
    <location>
        <position position="84"/>
    </location>
    <ligand>
        <name>Mg(2+)</name>
        <dbReference type="ChEBI" id="CHEBI:18420"/>
        <label>3</label>
    </ligand>
</feature>
<feature type="binding site" evidence="1">
    <location>
        <position position="84"/>
    </location>
    <ligand>
        <name>Mg(2+)</name>
        <dbReference type="ChEBI" id="CHEBI:18420"/>
        <label>4</label>
    </ligand>
</feature>
<dbReference type="PANTHER" id="PTHR30270:SF0">
    <property type="entry name" value="THIAMINE-MONOPHOSPHATE KINASE"/>
    <property type="match status" value="1"/>
</dbReference>
<keyword evidence="1" id="KW-0479">Metal-binding</keyword>
<dbReference type="PIRSF" id="PIRSF005303">
    <property type="entry name" value="Thiam_monoph_kin"/>
    <property type="match status" value="1"/>
</dbReference>
<feature type="binding site" evidence="1">
    <location>
        <position position="233"/>
    </location>
    <ligand>
        <name>Mg(2+)</name>
        <dbReference type="ChEBI" id="CHEBI:18420"/>
        <label>3</label>
    </ligand>
</feature>
<dbReference type="HAMAP" id="MF_02128">
    <property type="entry name" value="TMP_kinase"/>
    <property type="match status" value="1"/>
</dbReference>
<feature type="binding site" evidence="1">
    <location>
        <position position="39"/>
    </location>
    <ligand>
        <name>Mg(2+)</name>
        <dbReference type="ChEBI" id="CHEBI:18420"/>
        <label>4</label>
    </ligand>
</feature>
<comment type="caution">
    <text evidence="3">The sequence shown here is derived from an EMBL/GenBank/DDBJ whole genome shotgun (WGS) entry which is preliminary data.</text>
</comment>
<evidence type="ECO:0000313" key="4">
    <source>
        <dbReference type="Proteomes" id="UP000186785"/>
    </source>
</evidence>
<feature type="binding site" evidence="1">
    <location>
        <position position="53"/>
    </location>
    <ligand>
        <name>Mg(2+)</name>
        <dbReference type="ChEBI" id="CHEBI:18420"/>
        <label>4</label>
    </ligand>
</feature>
<feature type="binding site" evidence="1">
    <location>
        <position position="55"/>
    </location>
    <ligand>
        <name>Mg(2+)</name>
        <dbReference type="ChEBI" id="CHEBI:18420"/>
        <label>1</label>
    </ligand>
</feature>
<dbReference type="AlphaFoldDB" id="A0A1Q5PN85"/>
<feature type="binding site" evidence="1">
    <location>
        <position position="132"/>
    </location>
    <ligand>
        <name>Mg(2+)</name>
        <dbReference type="ChEBI" id="CHEBI:18420"/>
        <label>1</label>
    </ligand>
</feature>
<evidence type="ECO:0000259" key="2">
    <source>
        <dbReference type="Pfam" id="PF00586"/>
    </source>
</evidence>
<feature type="binding site" evidence="1">
    <location>
        <begin position="131"/>
        <end position="132"/>
    </location>
    <ligand>
        <name>ATP</name>
        <dbReference type="ChEBI" id="CHEBI:30616"/>
    </ligand>
</feature>